<dbReference type="Proteomes" id="UP000694406">
    <property type="component" value="Unplaced"/>
</dbReference>
<dbReference type="Gene3D" id="6.10.140.2030">
    <property type="match status" value="1"/>
</dbReference>
<sequence length="380" mass="41671">MEETQRSQQQFQDRKHVSRVNGCTDILELLSKAKVEYERSCQSIPKHLTVEELFGTSLPKENSTAPMSNPERIEKIDTSCREHNLLLPFSFEQSTVIHQPLGKLDAPSLKHNSLTLLPQECVPSVLTSSPSVLQPEVNKVSNYNVHLSPILNSTLATEAPCGPVLQNINANNNVMQVMQQTTKPVPSLVNQPLCDMNHGTQNLSSGQNQFLGSMTLPNTGDVSNTSLSSVDFLQKLRLTPQHDQMQQSLIKPPVAPNAAAAISQLATPDCFKESHNKTVLYLPKVLSKANQVASTQFATTSTTIASSVLLSPSVFQQSTMKSSEIENKVGSLSPVILGTDVQMLSSAVLSRSQLQQTLIHLIKVELLSHNIYLLLNLFSE</sequence>
<dbReference type="AlphaFoldDB" id="A0A8C5SEJ0"/>
<reference evidence="1" key="2">
    <citation type="submission" date="2025-09" db="UniProtKB">
        <authorList>
            <consortium name="Ensembl"/>
        </authorList>
    </citation>
    <scope>IDENTIFICATION</scope>
</reference>
<evidence type="ECO:0000313" key="2">
    <source>
        <dbReference type="Proteomes" id="UP000694406"/>
    </source>
</evidence>
<protein>
    <submittedName>
        <fullName evidence="1">Decapping mRNA 1A</fullName>
    </submittedName>
</protein>
<organism evidence="1 2">
    <name type="scientific">Laticauda laticaudata</name>
    <name type="common">Blue-ringed sea krait</name>
    <name type="synonym">Blue-lipped sea krait</name>
    <dbReference type="NCBI Taxonomy" id="8630"/>
    <lineage>
        <taxon>Eukaryota</taxon>
        <taxon>Metazoa</taxon>
        <taxon>Chordata</taxon>
        <taxon>Craniata</taxon>
        <taxon>Vertebrata</taxon>
        <taxon>Euteleostomi</taxon>
        <taxon>Lepidosauria</taxon>
        <taxon>Squamata</taxon>
        <taxon>Bifurcata</taxon>
        <taxon>Unidentata</taxon>
        <taxon>Episquamata</taxon>
        <taxon>Toxicofera</taxon>
        <taxon>Serpentes</taxon>
        <taxon>Colubroidea</taxon>
        <taxon>Elapidae</taxon>
        <taxon>Laticaudinae</taxon>
        <taxon>Laticauda</taxon>
    </lineage>
</organism>
<reference evidence="1" key="1">
    <citation type="submission" date="2025-08" db="UniProtKB">
        <authorList>
            <consortium name="Ensembl"/>
        </authorList>
    </citation>
    <scope>IDENTIFICATION</scope>
</reference>
<dbReference type="Ensembl" id="ENSLLTT00000017132.1">
    <property type="protein sequence ID" value="ENSLLTP00000016511.1"/>
    <property type="gene ID" value="ENSLLTG00000012584.1"/>
</dbReference>
<keyword evidence="2" id="KW-1185">Reference proteome</keyword>
<gene>
    <name evidence="1" type="primary">DCP1A</name>
</gene>
<proteinExistence type="predicted"/>
<name>A0A8C5SEJ0_LATLA</name>
<evidence type="ECO:0000313" key="1">
    <source>
        <dbReference type="Ensembl" id="ENSLLTP00000016511.1"/>
    </source>
</evidence>
<dbReference type="GeneTree" id="ENSGT00940000158818"/>
<accession>A0A8C5SEJ0</accession>